<evidence type="ECO:0000259" key="3">
    <source>
        <dbReference type="PROSITE" id="PS51670"/>
    </source>
</evidence>
<dbReference type="Gene3D" id="1.10.10.1940">
    <property type="match status" value="2"/>
</dbReference>
<reference evidence="4 5" key="1">
    <citation type="submission" date="2014-03" db="EMBL/GenBank/DDBJ databases">
        <title>Draft genome of the hookworm Oesophagostomum dentatum.</title>
        <authorList>
            <person name="Mitreva M."/>
        </authorList>
    </citation>
    <scope>NUCLEOTIDE SEQUENCE [LARGE SCALE GENOMIC DNA]</scope>
    <source>
        <strain evidence="4 5">OD-Hann</strain>
    </source>
</reference>
<feature type="signal peptide" evidence="2">
    <location>
        <begin position="1"/>
        <end position="16"/>
    </location>
</feature>
<dbReference type="InterPro" id="IPR003582">
    <property type="entry name" value="ShKT_dom"/>
</dbReference>
<dbReference type="EMBL" id="KN578530">
    <property type="protein sequence ID" value="KHJ82580.1"/>
    <property type="molecule type" value="Genomic_DNA"/>
</dbReference>
<comment type="caution">
    <text evidence="1">Lacks conserved residue(s) required for the propagation of feature annotation.</text>
</comment>
<name>A0A0B1SHB4_OESDE</name>
<keyword evidence="2" id="KW-0732">Signal</keyword>
<feature type="chain" id="PRO_5002082481" evidence="2">
    <location>
        <begin position="17"/>
        <end position="254"/>
    </location>
</feature>
<accession>A0A0B1SHB4</accession>
<organism evidence="4 5">
    <name type="scientific">Oesophagostomum dentatum</name>
    <name type="common">Nodular worm</name>
    <dbReference type="NCBI Taxonomy" id="61180"/>
    <lineage>
        <taxon>Eukaryota</taxon>
        <taxon>Metazoa</taxon>
        <taxon>Ecdysozoa</taxon>
        <taxon>Nematoda</taxon>
        <taxon>Chromadorea</taxon>
        <taxon>Rhabditida</taxon>
        <taxon>Rhabditina</taxon>
        <taxon>Rhabditomorpha</taxon>
        <taxon>Strongyloidea</taxon>
        <taxon>Strongylidae</taxon>
        <taxon>Oesophagostomum</taxon>
    </lineage>
</organism>
<dbReference type="PANTHER" id="PTHR21724">
    <property type="entry name" value="SHKT DOMAIN-CONTAINING PROTEIN"/>
    <property type="match status" value="1"/>
</dbReference>
<dbReference type="PROSITE" id="PS51670">
    <property type="entry name" value="SHKT"/>
    <property type="match status" value="1"/>
</dbReference>
<evidence type="ECO:0000313" key="5">
    <source>
        <dbReference type="Proteomes" id="UP000053660"/>
    </source>
</evidence>
<protein>
    <submittedName>
        <fullName evidence="4">ShTK domain protein</fullName>
    </submittedName>
</protein>
<dbReference type="Pfam" id="PF01549">
    <property type="entry name" value="ShK"/>
    <property type="match status" value="4"/>
</dbReference>
<sequence>MRAVVFCFALVSCVAGTAFTDMNCTNGDSTTPTFVATATVCEDKYATAVCTQLFGTAVVPLGTTDRDAKCNTDANGISEDMKQVAIASCAKSCGYCCETPEYKCKNVEFPRVKCETVSQAQCKDTTWRAILAEDCPAVCGLCLEGGCVDVAIECKNDPAICRQVDMQDFVKANCQRTCGYCSSSTTVASTTAAGVTQGVTVASTAPGGSGTGNCPNAVDSSSSCTNWARNGFCTNEFYTAEQRKQSCAKTCNLC</sequence>
<dbReference type="AlphaFoldDB" id="A0A0B1SHB4"/>
<dbReference type="OrthoDB" id="5813795at2759"/>
<feature type="domain" description="ShKT" evidence="3">
    <location>
        <begin position="214"/>
        <end position="254"/>
    </location>
</feature>
<evidence type="ECO:0000313" key="4">
    <source>
        <dbReference type="EMBL" id="KHJ82580.1"/>
    </source>
</evidence>
<dbReference type="Proteomes" id="UP000053660">
    <property type="component" value="Unassembled WGS sequence"/>
</dbReference>
<gene>
    <name evidence="4" type="ORF">OESDEN_17726</name>
</gene>
<keyword evidence="5" id="KW-1185">Reference proteome</keyword>
<evidence type="ECO:0000256" key="1">
    <source>
        <dbReference type="PROSITE-ProRule" id="PRU01005"/>
    </source>
</evidence>
<dbReference type="PANTHER" id="PTHR21724:SF0">
    <property type="entry name" value="SHKT DOMAIN-CONTAINING PROTEIN"/>
    <property type="match status" value="1"/>
</dbReference>
<evidence type="ECO:0000256" key="2">
    <source>
        <dbReference type="SAM" id="SignalP"/>
    </source>
</evidence>
<proteinExistence type="predicted"/>
<dbReference type="SMART" id="SM00254">
    <property type="entry name" value="ShKT"/>
    <property type="match status" value="4"/>
</dbReference>